<dbReference type="SUPFAM" id="SSF55931">
    <property type="entry name" value="Glutamine synthetase/guanido kinase"/>
    <property type="match status" value="1"/>
</dbReference>
<comment type="similarity">
    <text evidence="5">Belongs to the glutamate--cysteine ligase type 2 family. YbdK subfamily.</text>
</comment>
<gene>
    <name evidence="7" type="ORF">FHX44_114981</name>
</gene>
<dbReference type="EC" id="6.3.2.2" evidence="5"/>
<evidence type="ECO:0000259" key="6">
    <source>
        <dbReference type="Pfam" id="PF14403"/>
    </source>
</evidence>
<comment type="function">
    <text evidence="5">ATP-dependent carboxylate-amine ligase which exhibits weak glutamate--cysteine ligase activity.</text>
</comment>
<dbReference type="GO" id="GO:0005524">
    <property type="term" value="F:ATP binding"/>
    <property type="evidence" value="ECO:0007669"/>
    <property type="project" value="UniProtKB-KW"/>
</dbReference>
<evidence type="ECO:0000256" key="3">
    <source>
        <dbReference type="ARBA" id="ARBA00022840"/>
    </source>
</evidence>
<evidence type="ECO:0000256" key="5">
    <source>
        <dbReference type="HAMAP-Rule" id="MF_01609"/>
    </source>
</evidence>
<dbReference type="GO" id="GO:0042398">
    <property type="term" value="P:modified amino acid biosynthetic process"/>
    <property type="evidence" value="ECO:0007669"/>
    <property type="project" value="InterPro"/>
</dbReference>
<comment type="catalytic activity">
    <reaction evidence="4 5">
        <text>L-cysteine + L-glutamate + ATP = gamma-L-glutamyl-L-cysteine + ADP + phosphate + H(+)</text>
        <dbReference type="Rhea" id="RHEA:13285"/>
        <dbReference type="ChEBI" id="CHEBI:15378"/>
        <dbReference type="ChEBI" id="CHEBI:29985"/>
        <dbReference type="ChEBI" id="CHEBI:30616"/>
        <dbReference type="ChEBI" id="CHEBI:35235"/>
        <dbReference type="ChEBI" id="CHEBI:43474"/>
        <dbReference type="ChEBI" id="CHEBI:58173"/>
        <dbReference type="ChEBI" id="CHEBI:456216"/>
        <dbReference type="EC" id="6.3.2.2"/>
    </reaction>
</comment>
<comment type="caution">
    <text evidence="7">The sequence shown here is derived from an EMBL/GenBank/DDBJ whole genome shotgun (WGS) entry which is preliminary data.</text>
</comment>
<dbReference type="NCBIfam" id="NF010041">
    <property type="entry name" value="PRK13517.1-1"/>
    <property type="match status" value="1"/>
</dbReference>
<dbReference type="OrthoDB" id="9803842at2"/>
<dbReference type="Pfam" id="PF04107">
    <property type="entry name" value="GCS2"/>
    <property type="match status" value="1"/>
</dbReference>
<keyword evidence="8" id="KW-1185">Reference proteome</keyword>
<dbReference type="Gene3D" id="3.30.1490.270">
    <property type="match status" value="1"/>
</dbReference>
<keyword evidence="1 5" id="KW-0436">Ligase</keyword>
<sequence length="858" mass="92583">MSDVPLLGVEEEFHVVDLETRRSAPEVDALLAQLDGTEFAPELQRSLVETNTPVCGTLDELRGHIRRLRSRLEAVAEPLGLGVVAAGTVPLAETGGDAISAGARFEKMQHEYQILVREQHICGAQVHVDVPDRDLAVQVVRRVAPYLPILLAISASSPYWNGRDSGYASFRSMVWSRWPTAGPPAHVETAADYDALVADLIASGTISDPGMVYFDIRPSAHLPTVELRVCDACPDAEDVVLIAGLFRALVGKARADAEDGLPLPDVRHELLRAASWRAARSGLEGDLVDLVGPSLVAPPLLIGQLVDQLRPQLEELGDWEQVLELSQAALSRGSAAARQRRAFGRRGELSDVVDVLIAHTQGRTVRTEPPATVPSTPQLLVGYHAGGGELAAFDEAVSEGGTVLPHYGWMFRTLDRLGTRGMVAAESALRTEQQARGVTFRVGNGDTDRLFPLDLIPRIITSEDWESLTAGLAQRVRALEAFVRDVYGERRIIADGVLPTQVVDGAPGWSRLGKLVPADAVRIAVAGIDLVRDRADHWYVLEDNLRVPSGIGYALISRRLIRSAMPDLEPPAGVVGLEAVPGMLRSALLSATEPDAPGHDEVALLSAGPSDSAYFEHRLLADRMGVPLVTPRDLQVTEDGVYLVSTGARRRLSALYRRLDEKELLTATGADMRPIGRAISNAVARGTVAVLNALGNGVADDKLVYAYVPQMIRYYLGEDTLLDNVPTYPCVDPDRREEVLDRLHELVLKPVDGYGGQGIVIGPQADRAELAEVAEKVRAEPAGWVAQDLVQLSTHPTFANDHLEPRAVDLRAFVLQSRVGDRTAVDVAPAALSRVAPGGSMIVNSSRGGGAKDTWVLR</sequence>
<dbReference type="SUPFAM" id="SSF56059">
    <property type="entry name" value="Glutathione synthetase ATP-binding domain-like"/>
    <property type="match status" value="1"/>
</dbReference>
<organism evidence="7 8">
    <name type="scientific">Pseudonocardia hierapolitana</name>
    <dbReference type="NCBI Taxonomy" id="1128676"/>
    <lineage>
        <taxon>Bacteria</taxon>
        <taxon>Bacillati</taxon>
        <taxon>Actinomycetota</taxon>
        <taxon>Actinomycetes</taxon>
        <taxon>Pseudonocardiales</taxon>
        <taxon>Pseudonocardiaceae</taxon>
        <taxon>Pseudonocardia</taxon>
    </lineage>
</organism>
<evidence type="ECO:0000313" key="7">
    <source>
        <dbReference type="EMBL" id="TWF79055.1"/>
    </source>
</evidence>
<protein>
    <recommendedName>
        <fullName evidence="5">Putative glutamate--cysteine ligase 2</fullName>
        <ecNumber evidence="5">6.3.2.2</ecNumber>
    </recommendedName>
    <alternativeName>
        <fullName evidence="5">Gamma-glutamylcysteine synthetase 2</fullName>
        <shortName evidence="5">GCS 2</shortName>
        <shortName evidence="5">Gamma-GCS 2</shortName>
    </alternativeName>
</protein>
<dbReference type="InterPro" id="IPR014746">
    <property type="entry name" value="Gln_synth/guanido_kin_cat_dom"/>
</dbReference>
<name>A0A561SW20_9PSEU</name>
<feature type="domain" description="Circularly permuted ATP-grasp type 2" evidence="6">
    <location>
        <begin position="457"/>
        <end position="836"/>
    </location>
</feature>
<dbReference type="Proteomes" id="UP000321261">
    <property type="component" value="Unassembled WGS sequence"/>
</dbReference>
<dbReference type="InterPro" id="IPR025841">
    <property type="entry name" value="CP_ATPgrasp_2"/>
</dbReference>
<proteinExistence type="inferred from homology"/>
<dbReference type="GO" id="GO:0004357">
    <property type="term" value="F:glutamate-cysteine ligase activity"/>
    <property type="evidence" value="ECO:0007669"/>
    <property type="project" value="UniProtKB-EC"/>
</dbReference>
<dbReference type="InterPro" id="IPR006336">
    <property type="entry name" value="GCS2"/>
</dbReference>
<dbReference type="PANTHER" id="PTHR34595:SF7">
    <property type="entry name" value="SLL1039 PROTEIN"/>
    <property type="match status" value="1"/>
</dbReference>
<dbReference type="EMBL" id="VIWU01000001">
    <property type="protein sequence ID" value="TWF79055.1"/>
    <property type="molecule type" value="Genomic_DNA"/>
</dbReference>
<dbReference type="HAMAP" id="MF_01609">
    <property type="entry name" value="Glu_cys_ligase_2"/>
    <property type="match status" value="1"/>
</dbReference>
<dbReference type="Gene3D" id="3.30.590.20">
    <property type="match status" value="1"/>
</dbReference>
<reference evidence="7 8" key="1">
    <citation type="submission" date="2019-06" db="EMBL/GenBank/DDBJ databases">
        <title>Sequencing the genomes of 1000 actinobacteria strains.</title>
        <authorList>
            <person name="Klenk H.-P."/>
        </authorList>
    </citation>
    <scope>NUCLEOTIDE SEQUENCE [LARGE SCALE GENOMIC DNA]</scope>
    <source>
        <strain evidence="7 8">DSM 45671</strain>
    </source>
</reference>
<dbReference type="PANTHER" id="PTHR34595">
    <property type="entry name" value="BLR5612 PROTEIN"/>
    <property type="match status" value="1"/>
</dbReference>
<evidence type="ECO:0000256" key="1">
    <source>
        <dbReference type="ARBA" id="ARBA00022598"/>
    </source>
</evidence>
<dbReference type="NCBIfam" id="TIGR02050">
    <property type="entry name" value="gshA_cyan_rel"/>
    <property type="match status" value="1"/>
</dbReference>
<dbReference type="InterPro" id="IPR051680">
    <property type="entry name" value="ATP-dep_Glu-Cys_Ligase-2"/>
</dbReference>
<dbReference type="RefSeq" id="WP_147257959.1">
    <property type="nucleotide sequence ID" value="NZ_VIWU01000001.1"/>
</dbReference>
<dbReference type="Gene3D" id="3.40.50.11290">
    <property type="match status" value="1"/>
</dbReference>
<keyword evidence="3 5" id="KW-0067">ATP-binding</keyword>
<keyword evidence="2 5" id="KW-0547">Nucleotide-binding</keyword>
<dbReference type="Pfam" id="PF14403">
    <property type="entry name" value="CP_ATPgrasp_2"/>
    <property type="match status" value="1"/>
</dbReference>
<evidence type="ECO:0000256" key="2">
    <source>
        <dbReference type="ARBA" id="ARBA00022741"/>
    </source>
</evidence>
<evidence type="ECO:0000313" key="8">
    <source>
        <dbReference type="Proteomes" id="UP000321261"/>
    </source>
</evidence>
<accession>A0A561SW20</accession>
<evidence type="ECO:0000256" key="4">
    <source>
        <dbReference type="ARBA" id="ARBA00048819"/>
    </source>
</evidence>
<dbReference type="AlphaFoldDB" id="A0A561SW20"/>
<dbReference type="InterPro" id="IPR011793">
    <property type="entry name" value="YbdK"/>
</dbReference>